<dbReference type="Proteomes" id="UP000785200">
    <property type="component" value="Unassembled WGS sequence"/>
</dbReference>
<dbReference type="Pfam" id="PF13434">
    <property type="entry name" value="Lys_Orn_oxgnase"/>
    <property type="match status" value="1"/>
</dbReference>
<evidence type="ECO:0000256" key="1">
    <source>
        <dbReference type="ARBA" id="ARBA00001974"/>
    </source>
</evidence>
<dbReference type="AlphaFoldDB" id="A0A9P7B190"/>
<evidence type="ECO:0000313" key="13">
    <source>
        <dbReference type="EMBL" id="KAG0652966.1"/>
    </source>
</evidence>
<evidence type="ECO:0000256" key="4">
    <source>
        <dbReference type="ARBA" id="ARBA00008383"/>
    </source>
</evidence>
<accession>A0A9P7B190</accession>
<comment type="catalytic activity">
    <reaction evidence="10">
        <text>L-ornithine + NADPH + O2 = N(5)-hydroxy-L-ornithine + NADP(+) + H2O</text>
        <dbReference type="Rhea" id="RHEA:41508"/>
        <dbReference type="ChEBI" id="CHEBI:15377"/>
        <dbReference type="ChEBI" id="CHEBI:15379"/>
        <dbReference type="ChEBI" id="CHEBI:46911"/>
        <dbReference type="ChEBI" id="CHEBI:57783"/>
        <dbReference type="ChEBI" id="CHEBI:58349"/>
        <dbReference type="ChEBI" id="CHEBI:78275"/>
        <dbReference type="EC" id="1.14.13.196"/>
    </reaction>
</comment>
<keyword evidence="14" id="KW-1185">Reference proteome</keyword>
<dbReference type="SUPFAM" id="SSF89796">
    <property type="entry name" value="CoA-transferase family III (CaiB/BaiF)"/>
    <property type="match status" value="2"/>
</dbReference>
<dbReference type="InterPro" id="IPR036188">
    <property type="entry name" value="FAD/NAD-bd_sf"/>
</dbReference>
<proteinExistence type="inferred from homology"/>
<name>A0A9P7B190_9HELO</name>
<comment type="caution">
    <text evidence="13">The sequence shown here is derived from an EMBL/GenBank/DDBJ whole genome shotgun (WGS) entry which is preliminary data.</text>
</comment>
<keyword evidence="8" id="KW-0521">NADP</keyword>
<evidence type="ECO:0000256" key="2">
    <source>
        <dbReference type="ARBA" id="ARBA00004924"/>
    </source>
</evidence>
<keyword evidence="9" id="KW-0560">Oxidoreductase</keyword>
<dbReference type="Gene3D" id="3.50.50.60">
    <property type="entry name" value="FAD/NAD(P)-binding domain"/>
    <property type="match status" value="1"/>
</dbReference>
<protein>
    <recommendedName>
        <fullName evidence="5">L-ornithine N(5)-monooxygenase [NAD(P)H]</fullName>
        <ecNumber evidence="5">1.14.13.196</ecNumber>
    </recommendedName>
</protein>
<sequence length="968" mass="105860">MSPSAISPTIDAQEPAGDGSLLAERQPTNCHASTHHHLHSQDELLDLICIGFGPASLAVAIALYENSTSSSASSQPKVLFLEKQPQFAWHAGMQLPGAKMQISFLKDLATPRDPRSKFTFLNYLFENGRLNQFINLGTFLPTRMEYEDYLRWCATHFEREGAVSYAMDVESVRAGEKSKDGKVASFIVSARDQHGDLVTRRARHVMIAVGGRPAIPQSLQGLKHVAHSSQFATAISRIQQQEAGRPLKFAVIGSGQSAAEIFNDLWERFPTSQVKLIIKGASLRPSDDSPLGGSVNEIFDPDRVDSIYNQKPSDRAAATSLDRGTNYGVVRLELLEHLYEKLYMQRLLKPEENQHRCRIITNRMVLSAKQSSVYGITLKLGLPEHKGAEEDQNAYEELQVDYVFAATGYKRNAHEEMLSETRDLLPSDLEKEREFPVARNYRIQWDENKVASEAGVWLQGCNEGTHGLSDTLLSILAVRGGELVNTPMKVQGTVDRTKFTVEDSMRHLWSSLGLPPEALSSLQLTGEGHGLPSSFKIGHLAQTSIALSALTAALIHSLRNNSRVPRVTVPLRHAAIEFKSERLYLVNGKSIPPPWGPIGGLHETVDGYVRIHDNFPNHRSGALELLGCSSAATREEVARSVATWKAVDLETAAFENGIVISALRSYEEWDTLSHSKAISNFPITIRKITPGPPGLPAHLGDGNDRCLRGLKVLELSRVIAAPVSGKTLAAHGAEVLWITSPHLPDLPALDRDLGRGKRTAQLDLTSDEGRSKLRDLARDADVFIQGYRPGGLAAKGFAPDDLAALHPGIIYGTMSAYGPVGPWRNHRGFDSLVQTCSGMNVSEAEHYGAGEAARPTPCQALDHAAGYFLAAGISAALYKRAVEGGSYAVDVSLAGVMSYLRSLGQYEGKTGFECWNPSRPEEVEGYLETRDTVFGELRAVKHSAAVEGAMPGWDVMPKPLGSDQAKWK</sequence>
<feature type="region of interest" description="Disordered" evidence="12">
    <location>
        <begin position="1"/>
        <end position="20"/>
    </location>
</feature>
<evidence type="ECO:0000256" key="3">
    <source>
        <dbReference type="ARBA" id="ARBA00007588"/>
    </source>
</evidence>
<dbReference type="Gene3D" id="3.40.50.10540">
    <property type="entry name" value="Crotonobetainyl-coa:carnitine coa-transferase, domain 1"/>
    <property type="match status" value="1"/>
</dbReference>
<comment type="pathway">
    <text evidence="2">Siderophore biosynthesis.</text>
</comment>
<keyword evidence="7" id="KW-0274">FAD</keyword>
<dbReference type="OrthoDB" id="2308815at2759"/>
<comment type="similarity">
    <text evidence="4">Belongs to the CoA-transferase III family.</text>
</comment>
<comment type="catalytic activity">
    <reaction evidence="11">
        <text>L-ornithine + NADH + O2 = N(5)-hydroxy-L-ornithine + NAD(+) + H2O</text>
        <dbReference type="Rhea" id="RHEA:41512"/>
        <dbReference type="ChEBI" id="CHEBI:15377"/>
        <dbReference type="ChEBI" id="CHEBI:15379"/>
        <dbReference type="ChEBI" id="CHEBI:46911"/>
        <dbReference type="ChEBI" id="CHEBI:57540"/>
        <dbReference type="ChEBI" id="CHEBI:57945"/>
        <dbReference type="ChEBI" id="CHEBI:78275"/>
        <dbReference type="EC" id="1.14.13.196"/>
    </reaction>
</comment>
<dbReference type="EC" id="1.14.13.196" evidence="5"/>
<evidence type="ECO:0000256" key="10">
    <source>
        <dbReference type="ARBA" id="ARBA00047598"/>
    </source>
</evidence>
<dbReference type="InterPro" id="IPR025700">
    <property type="entry name" value="Lys/Orn_oxygenase"/>
</dbReference>
<evidence type="ECO:0000313" key="14">
    <source>
        <dbReference type="Proteomes" id="UP000785200"/>
    </source>
</evidence>
<dbReference type="SUPFAM" id="SSF51905">
    <property type="entry name" value="FAD/NAD(P)-binding domain"/>
    <property type="match status" value="1"/>
</dbReference>
<dbReference type="InterPro" id="IPR023606">
    <property type="entry name" value="CoA-Trfase_III_dom_1_sf"/>
</dbReference>
<evidence type="ECO:0000256" key="5">
    <source>
        <dbReference type="ARBA" id="ARBA00012881"/>
    </source>
</evidence>
<evidence type="ECO:0000256" key="6">
    <source>
        <dbReference type="ARBA" id="ARBA00022630"/>
    </source>
</evidence>
<comment type="similarity">
    <text evidence="3">Belongs to the lysine N(6)-hydroxylase/L-ornithine N(5)-oxygenase family.</text>
</comment>
<dbReference type="PANTHER" id="PTHR42802">
    <property type="entry name" value="MONOOXYGENASE"/>
    <property type="match status" value="1"/>
</dbReference>
<reference evidence="13" key="1">
    <citation type="submission" date="2019-07" db="EMBL/GenBank/DDBJ databases">
        <title>Hyphodiscus hymeniophilus genome sequencing and assembly.</title>
        <authorList>
            <person name="Kramer G."/>
            <person name="Nodwell J."/>
        </authorList>
    </citation>
    <scope>NUCLEOTIDE SEQUENCE</scope>
    <source>
        <strain evidence="13">ATCC 34498</strain>
    </source>
</reference>
<evidence type="ECO:0000256" key="11">
    <source>
        <dbReference type="ARBA" id="ARBA00049248"/>
    </source>
</evidence>
<dbReference type="GO" id="GO:0016491">
    <property type="term" value="F:oxidoreductase activity"/>
    <property type="evidence" value="ECO:0007669"/>
    <property type="project" value="UniProtKB-KW"/>
</dbReference>
<comment type="cofactor">
    <cofactor evidence="1">
        <name>FAD</name>
        <dbReference type="ChEBI" id="CHEBI:57692"/>
    </cofactor>
</comment>
<dbReference type="Pfam" id="PF02515">
    <property type="entry name" value="CoA_transf_3"/>
    <property type="match status" value="1"/>
</dbReference>
<dbReference type="GO" id="GO:0006879">
    <property type="term" value="P:intracellular iron ion homeostasis"/>
    <property type="evidence" value="ECO:0007669"/>
    <property type="project" value="TreeGrafter"/>
</dbReference>
<gene>
    <name evidence="13" type="ORF">D0Z07_0472</name>
</gene>
<evidence type="ECO:0000256" key="12">
    <source>
        <dbReference type="SAM" id="MobiDB-lite"/>
    </source>
</evidence>
<evidence type="ECO:0000256" key="9">
    <source>
        <dbReference type="ARBA" id="ARBA00023002"/>
    </source>
</evidence>
<dbReference type="InterPro" id="IPR003673">
    <property type="entry name" value="CoA-Trfase_fam_III"/>
</dbReference>
<evidence type="ECO:0000256" key="7">
    <source>
        <dbReference type="ARBA" id="ARBA00022827"/>
    </source>
</evidence>
<organism evidence="13 14">
    <name type="scientific">Hyphodiscus hymeniophilus</name>
    <dbReference type="NCBI Taxonomy" id="353542"/>
    <lineage>
        <taxon>Eukaryota</taxon>
        <taxon>Fungi</taxon>
        <taxon>Dikarya</taxon>
        <taxon>Ascomycota</taxon>
        <taxon>Pezizomycotina</taxon>
        <taxon>Leotiomycetes</taxon>
        <taxon>Helotiales</taxon>
        <taxon>Hyphodiscaceae</taxon>
        <taxon>Hyphodiscus</taxon>
    </lineage>
</organism>
<dbReference type="EMBL" id="VNKQ01000002">
    <property type="protein sequence ID" value="KAG0652966.1"/>
    <property type="molecule type" value="Genomic_DNA"/>
</dbReference>
<keyword evidence="6" id="KW-0285">Flavoprotein</keyword>
<dbReference type="PANTHER" id="PTHR42802:SF1">
    <property type="entry name" value="L-ORNITHINE N(5)-MONOOXYGENASE"/>
    <property type="match status" value="1"/>
</dbReference>
<evidence type="ECO:0000256" key="8">
    <source>
        <dbReference type="ARBA" id="ARBA00022857"/>
    </source>
</evidence>